<dbReference type="InterPro" id="IPR005801">
    <property type="entry name" value="ADC_synthase"/>
</dbReference>
<dbReference type="NCBIfam" id="TIGR00173">
    <property type="entry name" value="menD"/>
    <property type="match status" value="1"/>
</dbReference>
<dbReference type="Gene3D" id="3.40.50.970">
    <property type="match status" value="2"/>
</dbReference>
<dbReference type="Gene3D" id="3.40.50.1220">
    <property type="entry name" value="TPP-binding domain"/>
    <property type="match status" value="1"/>
</dbReference>
<dbReference type="PANTHER" id="PTHR42916">
    <property type="entry name" value="2-SUCCINYL-5-ENOLPYRUVYL-6-HYDROXY-3-CYCLOHEXENE-1-CARBOXYLATE SYNTHASE"/>
    <property type="match status" value="1"/>
</dbReference>
<protein>
    <recommendedName>
        <fullName evidence="12">Isochorismate synthase</fullName>
    </recommendedName>
</protein>
<dbReference type="InterPro" id="IPR029061">
    <property type="entry name" value="THDP-binding"/>
</dbReference>
<dbReference type="EMBL" id="JAAPAO010000067">
    <property type="protein sequence ID" value="KAF4674244.1"/>
    <property type="molecule type" value="Genomic_DNA"/>
</dbReference>
<dbReference type="GO" id="GO:0009234">
    <property type="term" value="P:menaquinone biosynthetic process"/>
    <property type="evidence" value="ECO:0007669"/>
    <property type="project" value="InterPro"/>
</dbReference>
<dbReference type="Pfam" id="PF12697">
    <property type="entry name" value="Abhydrolase_6"/>
    <property type="match status" value="1"/>
</dbReference>
<dbReference type="InterPro" id="IPR004433">
    <property type="entry name" value="MenaQ_synth_MenD"/>
</dbReference>
<dbReference type="SUPFAM" id="SSF53474">
    <property type="entry name" value="alpha/beta-Hydrolases"/>
    <property type="match status" value="1"/>
</dbReference>
<keyword evidence="6" id="KW-0456">Lyase</keyword>
<dbReference type="Pfam" id="PF00425">
    <property type="entry name" value="Chorismate_bind"/>
    <property type="match status" value="1"/>
</dbReference>
<dbReference type="GO" id="GO:0030976">
    <property type="term" value="F:thiamine pyrophosphate binding"/>
    <property type="evidence" value="ECO:0007669"/>
    <property type="project" value="InterPro"/>
</dbReference>
<keyword evidence="1" id="KW-0808">Transferase</keyword>
<keyword evidence="5" id="KW-0464">Manganese</keyword>
<dbReference type="GO" id="GO:0016829">
    <property type="term" value="F:lyase activity"/>
    <property type="evidence" value="ECO:0007669"/>
    <property type="project" value="UniProtKB-KW"/>
</dbReference>
<evidence type="ECO:0000313" key="11">
    <source>
        <dbReference type="Proteomes" id="UP000591131"/>
    </source>
</evidence>
<keyword evidence="11" id="KW-1185">Reference proteome</keyword>
<keyword evidence="3" id="KW-0460">Magnesium</keyword>
<dbReference type="Gene3D" id="3.40.50.1820">
    <property type="entry name" value="alpha/beta hydrolase"/>
    <property type="match status" value="1"/>
</dbReference>
<dbReference type="OrthoDB" id="434468at2759"/>
<evidence type="ECO:0000256" key="3">
    <source>
        <dbReference type="ARBA" id="ARBA00022842"/>
    </source>
</evidence>
<organism evidence="10 11">
    <name type="scientific">Perkinsus chesapeaki</name>
    <name type="common">Clam parasite</name>
    <name type="synonym">Perkinsus andrewsi</name>
    <dbReference type="NCBI Taxonomy" id="330153"/>
    <lineage>
        <taxon>Eukaryota</taxon>
        <taxon>Sar</taxon>
        <taxon>Alveolata</taxon>
        <taxon>Perkinsozoa</taxon>
        <taxon>Perkinsea</taxon>
        <taxon>Perkinsida</taxon>
        <taxon>Perkinsidae</taxon>
        <taxon>Perkinsus</taxon>
    </lineage>
</organism>
<gene>
    <name evidence="10" type="ORF">FOL47_009524</name>
</gene>
<accession>A0A7J6MRW3</accession>
<dbReference type="Pfam" id="PF02776">
    <property type="entry name" value="TPP_enzyme_N"/>
    <property type="match status" value="1"/>
</dbReference>
<feature type="domain" description="AB hydrolase-1" evidence="9">
    <location>
        <begin position="1123"/>
        <end position="1357"/>
    </location>
</feature>
<feature type="domain" description="Chorismate-utilising enzyme C-terminal" evidence="7">
    <location>
        <begin position="236"/>
        <end position="509"/>
    </location>
</feature>
<dbReference type="InterPro" id="IPR015890">
    <property type="entry name" value="Chorismate_C"/>
</dbReference>
<evidence type="ECO:0000256" key="2">
    <source>
        <dbReference type="ARBA" id="ARBA00022723"/>
    </source>
</evidence>
<keyword evidence="2" id="KW-0479">Metal-binding</keyword>
<evidence type="ECO:0000256" key="5">
    <source>
        <dbReference type="ARBA" id="ARBA00023211"/>
    </source>
</evidence>
<feature type="domain" description="Thiamine pyrophosphate enzyme N-terminal TPP-binding" evidence="8">
    <location>
        <begin position="541"/>
        <end position="652"/>
    </location>
</feature>
<keyword evidence="4" id="KW-0786">Thiamine pyrophosphate</keyword>
<dbReference type="SUPFAM" id="SSF52518">
    <property type="entry name" value="Thiamin diphosphate-binding fold (THDP-binding)"/>
    <property type="match status" value="2"/>
</dbReference>
<dbReference type="GO" id="GO:0046872">
    <property type="term" value="F:metal ion binding"/>
    <property type="evidence" value="ECO:0007669"/>
    <property type="project" value="UniProtKB-KW"/>
</dbReference>
<evidence type="ECO:0000256" key="4">
    <source>
        <dbReference type="ARBA" id="ARBA00023052"/>
    </source>
</evidence>
<dbReference type="Proteomes" id="UP000591131">
    <property type="component" value="Unassembled WGS sequence"/>
</dbReference>
<evidence type="ECO:0000259" key="9">
    <source>
        <dbReference type="Pfam" id="PF12697"/>
    </source>
</evidence>
<dbReference type="GO" id="GO:0070204">
    <property type="term" value="F:2-succinyl-5-enolpyruvyl-6-hydroxy-3-cyclohexene-1-carboxylic-acid synthase activity"/>
    <property type="evidence" value="ECO:0007669"/>
    <property type="project" value="InterPro"/>
</dbReference>
<dbReference type="CDD" id="cd07037">
    <property type="entry name" value="TPP_PYR_MenD"/>
    <property type="match status" value="1"/>
</dbReference>
<evidence type="ECO:0000256" key="6">
    <source>
        <dbReference type="ARBA" id="ARBA00023239"/>
    </source>
</evidence>
<evidence type="ECO:0000313" key="10">
    <source>
        <dbReference type="EMBL" id="KAF4674244.1"/>
    </source>
</evidence>
<dbReference type="InterPro" id="IPR000073">
    <property type="entry name" value="AB_hydrolase_1"/>
</dbReference>
<evidence type="ECO:0000256" key="1">
    <source>
        <dbReference type="ARBA" id="ARBA00022679"/>
    </source>
</evidence>
<name>A0A7J6MRW3_PERCH</name>
<dbReference type="InterPro" id="IPR012001">
    <property type="entry name" value="Thiamin_PyroP_enz_TPP-bd_dom"/>
</dbReference>
<dbReference type="SUPFAM" id="SSF56322">
    <property type="entry name" value="ADC synthase"/>
    <property type="match status" value="1"/>
</dbReference>
<reference evidence="10 11" key="1">
    <citation type="submission" date="2020-04" db="EMBL/GenBank/DDBJ databases">
        <title>Perkinsus chesapeaki whole genome sequence.</title>
        <authorList>
            <person name="Bogema D.R."/>
        </authorList>
    </citation>
    <scope>NUCLEOTIDE SEQUENCE [LARGE SCALE GENOMIC DNA]</scope>
    <source>
        <strain evidence="10">ATCC PRA-425</strain>
    </source>
</reference>
<comment type="caution">
    <text evidence="10">The sequence shown here is derived from an EMBL/GenBank/DDBJ whole genome shotgun (WGS) entry which is preliminary data.</text>
</comment>
<dbReference type="PANTHER" id="PTHR42916:SF1">
    <property type="entry name" value="PROTEIN PHYLLO, CHLOROPLASTIC"/>
    <property type="match status" value="1"/>
</dbReference>
<evidence type="ECO:0000259" key="7">
    <source>
        <dbReference type="Pfam" id="PF00425"/>
    </source>
</evidence>
<evidence type="ECO:0008006" key="12">
    <source>
        <dbReference type="Google" id="ProtNLM"/>
    </source>
</evidence>
<evidence type="ECO:0000259" key="8">
    <source>
        <dbReference type="Pfam" id="PF02776"/>
    </source>
</evidence>
<dbReference type="HAMAP" id="MF_01659">
    <property type="entry name" value="MenD"/>
    <property type="match status" value="1"/>
</dbReference>
<sequence>MPSLSSAPPAALGGSIMNSHIKLQYCPSPEIACLRIMDAISHYGHSQATTAPSHTRILRIECPTSLTIESADGLPKYLLRLLRYQCFGRQSRSLFVARDCSYSLAGWGQAHVASSLETMLLADTDKSVRYVGGRRFDEDRAVGHEWRDFFRDPTQEYWVLPRLEISTDGIFPDITCTVAANLLYDDRTGNILKGESDEALSTLVSFKWPTMLSDLSTGPAPLPPLSGDIAQANTLEEYTDTVNTAISKFRNGSLDKVVISLRSTLSFVDSANPMDPIDWLITVVEAVPDTKRYTIYLEPPVGGDSAFVCLTPERLCRVVGGHIDTEAVAGTWKPSEINTKDEADVKRTTEHSTVTKYIKGILCRKAHDVHVSKVHLLKLKELVHCKQMLEGTVDLVSNCAETNVNGTVEAPRTGREVLEWLLRDLHPTPAVGGQPLKDAMTFIRAREPFDRGFFAAPCGVVSSDGGELAVSLRSALVERRHGSKVHVMAGAGLIDGSVPKDEWNEIRLKMRQFVGTLSDGSRPALQDPKDFPNFNTFWCAVFVDELVRLGIKHFVVCPGSRSTPLTIAVTQHPQTSHIVHTDERGAAFYALGYAKATGLPAPVIVTSGSAVANLLPAVTEAEAARVPMMLLTADRPAELRDTGSNQTTDHMGILRSFAVWSRDIAPPSEALPIRSLLSDVDYAVERCLSQRGMIHMNLQFRENLAPEGGPVRGGQYGETSAFHVPEDGRFTRSNTVVLVVGALSSPMEAAAIDAAADKLQCLVLADVTSGCRRECLPSLCLGSQPVVDLLELSRPVVVRLGGALISKQVQGWMSSKMGGPVKDQIRVIDVPIRHDVDWTSTTTLDATCSEFARMVDDLSVSPQVLKSNRVLRDRVKAISRRVDKTVEDELGNSCTEPNISRTLASFVARKNEALVISSSMSCRNFDTFCPLGLDLPRVSCSRGVSGIDGTISTVIGYAFGLGRATNLLIGDVASIHDLNSIVQLANYLSGRGVMGDVKVPLVKLVVCNNDGGSMFKFVPIGKYSDDVGFNENFRTPSGVSFAGAAKMMGLNHCSTVDSLEKLTNALDKSGLTEIIPETTQDEDVALRRRISAAIGQVVDDTLRLHPRVKLSYIRGGTPGKAPLVLLHGWMGSAKSFSDWLGCDELAAKYDIIAISLPGHGDSLPLESSTLFDYGMSATIPNLRGLVKELFHNKPVTLCGYSLGGRVALEWARRAPADITRLVILAASTFVGGPAVREKRWWTDCAWADKLESRNLDLGLFLTKWYGSGSVFADLPTRRPEEFFGQWLPSRVGEAANPLGWAKSMLAMSQAWGVDCTDVPVDRFVAGALDAKYSRMKISLASDKDRIIIPDVGHSLLWEVDCETLIHAAML</sequence>
<proteinExistence type="inferred from homology"/>
<dbReference type="Gene3D" id="3.60.120.10">
    <property type="entry name" value="Anthranilate synthase"/>
    <property type="match status" value="1"/>
</dbReference>
<dbReference type="InterPro" id="IPR029058">
    <property type="entry name" value="AB_hydrolase_fold"/>
</dbReference>